<feature type="domain" description="Glucose/Sorbosone dehydrogenase" evidence="2">
    <location>
        <begin position="45"/>
        <end position="351"/>
    </location>
</feature>
<evidence type="ECO:0000259" key="2">
    <source>
        <dbReference type="Pfam" id="PF07995"/>
    </source>
</evidence>
<comment type="caution">
    <text evidence="3">The sequence shown here is derived from an EMBL/GenBank/DDBJ whole genome shotgun (WGS) entry which is preliminary data.</text>
</comment>
<dbReference type="Pfam" id="PF07995">
    <property type="entry name" value="GSDH"/>
    <property type="match status" value="1"/>
</dbReference>
<feature type="chain" id="PRO_5045261357" evidence="1">
    <location>
        <begin position="29"/>
        <end position="370"/>
    </location>
</feature>
<protein>
    <submittedName>
        <fullName evidence="3">PQQ-dependent sugar dehydrogenase</fullName>
    </submittedName>
</protein>
<proteinExistence type="predicted"/>
<reference evidence="4" key="1">
    <citation type="journal article" date="2019" name="Int. J. Syst. Evol. Microbiol.">
        <title>The Global Catalogue of Microorganisms (GCM) 10K type strain sequencing project: providing services to taxonomists for standard genome sequencing and annotation.</title>
        <authorList>
            <consortium name="The Broad Institute Genomics Platform"/>
            <consortium name="The Broad Institute Genome Sequencing Center for Infectious Disease"/>
            <person name="Wu L."/>
            <person name="Ma J."/>
        </authorList>
    </citation>
    <scope>NUCLEOTIDE SEQUENCE [LARGE SCALE GENOMIC DNA]</scope>
    <source>
        <strain evidence="4">JCM 12165</strain>
    </source>
</reference>
<keyword evidence="1" id="KW-0732">Signal</keyword>
<name>A0ABW4FFW3_9PSEU</name>
<dbReference type="Gene3D" id="2.120.10.30">
    <property type="entry name" value="TolB, C-terminal domain"/>
    <property type="match status" value="1"/>
</dbReference>
<dbReference type="EMBL" id="JBHUCP010000005">
    <property type="protein sequence ID" value="MFD1529509.1"/>
    <property type="molecule type" value="Genomic_DNA"/>
</dbReference>
<dbReference type="InterPro" id="IPR012938">
    <property type="entry name" value="Glc/Sorbosone_DH"/>
</dbReference>
<evidence type="ECO:0000256" key="1">
    <source>
        <dbReference type="SAM" id="SignalP"/>
    </source>
</evidence>
<keyword evidence="4" id="KW-1185">Reference proteome</keyword>
<accession>A0ABW4FFW3</accession>
<evidence type="ECO:0000313" key="3">
    <source>
        <dbReference type="EMBL" id="MFD1529509.1"/>
    </source>
</evidence>
<dbReference type="InterPro" id="IPR011042">
    <property type="entry name" value="6-blade_b-propeller_TolB-like"/>
</dbReference>
<sequence>MRALGAAAAAAALSLTALGVAAPSIAAAAPAIPQPQVTGDVVGNLDIPWGLDFLPNGDALVTERETRRILRVTPQGQVQPVGEIPEANGPGEGGLLGIAVSPTFATDSLVYIYYSTTTENRIERMPFNGTAFGPRTNVVTGIPSAINHNGGALKFGPDGMLYASTGDANNGPAAQDQASLAGKILRMTPAGTAPPDNPFPGSLVYSMGHRNVEGIAFDSSQRLWASELGETKWDEINRIEPGRNYGWPQVEGMGQNADANAAATAAASGEFVRPAAVWPTADASPSGITIVGDVIYMAGLRGQRLWEIPIMEGRVGEPVAVLQSTYGRLRTPRQAPDGSLWITTSNRDGRISPNPGDDRILRVTLNATQP</sequence>
<dbReference type="PANTHER" id="PTHR19328">
    <property type="entry name" value="HEDGEHOG-INTERACTING PROTEIN"/>
    <property type="match status" value="1"/>
</dbReference>
<dbReference type="SUPFAM" id="SSF50952">
    <property type="entry name" value="Soluble quinoprotein glucose dehydrogenase"/>
    <property type="match status" value="1"/>
</dbReference>
<gene>
    <name evidence="3" type="ORF">ACFSCY_08645</name>
</gene>
<dbReference type="RefSeq" id="WP_343984240.1">
    <property type="nucleotide sequence ID" value="NZ_BAAAJG010000020.1"/>
</dbReference>
<evidence type="ECO:0000313" key="4">
    <source>
        <dbReference type="Proteomes" id="UP001597145"/>
    </source>
</evidence>
<dbReference type="InterPro" id="IPR011041">
    <property type="entry name" value="Quinoprot_gluc/sorb_DH_b-prop"/>
</dbReference>
<dbReference type="PANTHER" id="PTHR19328:SF13">
    <property type="entry name" value="HIPL1 PROTEIN"/>
    <property type="match status" value="1"/>
</dbReference>
<feature type="signal peptide" evidence="1">
    <location>
        <begin position="1"/>
        <end position="28"/>
    </location>
</feature>
<dbReference type="Proteomes" id="UP001597145">
    <property type="component" value="Unassembled WGS sequence"/>
</dbReference>
<organism evidence="3 4">
    <name type="scientific">Pseudonocardia aurantiaca</name>
    <dbReference type="NCBI Taxonomy" id="75290"/>
    <lineage>
        <taxon>Bacteria</taxon>
        <taxon>Bacillati</taxon>
        <taxon>Actinomycetota</taxon>
        <taxon>Actinomycetes</taxon>
        <taxon>Pseudonocardiales</taxon>
        <taxon>Pseudonocardiaceae</taxon>
        <taxon>Pseudonocardia</taxon>
    </lineage>
</organism>